<dbReference type="RefSeq" id="WP_096163404.1">
    <property type="nucleotide sequence ID" value="NZ_BAAAIQ010000009.1"/>
</dbReference>
<proteinExistence type="predicted"/>
<sequence>MTFKGMNPEEGREVATSISEAGQQILEAIDASTSLVNTVEWIGPDYDAYQEDWNAFVSGPVANLVEGFQRRSDELGTHAEQQDAASNQQ</sequence>
<keyword evidence="2" id="KW-1185">Reference proteome</keyword>
<dbReference type="EMBL" id="NRGR01000016">
    <property type="protein sequence ID" value="PCC39145.1"/>
    <property type="molecule type" value="Genomic_DNA"/>
</dbReference>
<reference evidence="1 2" key="1">
    <citation type="journal article" date="2017" name="Elife">
        <title>Extensive horizontal gene transfer in cheese-associated bacteria.</title>
        <authorList>
            <person name="Bonham K.S."/>
            <person name="Wolfe B.E."/>
            <person name="Dutton R.J."/>
        </authorList>
    </citation>
    <scope>NUCLEOTIDE SEQUENCE [LARGE SCALE GENOMIC DNA]</scope>
    <source>
        <strain evidence="1 2">341_9</strain>
    </source>
</reference>
<accession>A0A2A3YJ79</accession>
<name>A0A2A3YJ79_9MICO</name>
<comment type="caution">
    <text evidence="1">The sequence shown here is derived from an EMBL/GenBank/DDBJ whole genome shotgun (WGS) entry which is preliminary data.</text>
</comment>
<dbReference type="OrthoDB" id="5244663at2"/>
<organism evidence="1 2">
    <name type="scientific">Brachybacterium alimentarium</name>
    <dbReference type="NCBI Taxonomy" id="47845"/>
    <lineage>
        <taxon>Bacteria</taxon>
        <taxon>Bacillati</taxon>
        <taxon>Actinomycetota</taxon>
        <taxon>Actinomycetes</taxon>
        <taxon>Micrococcales</taxon>
        <taxon>Dermabacteraceae</taxon>
        <taxon>Brachybacterium</taxon>
    </lineage>
</organism>
<evidence type="ECO:0000313" key="1">
    <source>
        <dbReference type="EMBL" id="PCC39145.1"/>
    </source>
</evidence>
<evidence type="ECO:0008006" key="3">
    <source>
        <dbReference type="Google" id="ProtNLM"/>
    </source>
</evidence>
<evidence type="ECO:0000313" key="2">
    <source>
        <dbReference type="Proteomes" id="UP000218598"/>
    </source>
</evidence>
<dbReference type="GeneID" id="95326000"/>
<dbReference type="Proteomes" id="UP000218598">
    <property type="component" value="Unassembled WGS sequence"/>
</dbReference>
<dbReference type="Gene3D" id="1.10.287.1060">
    <property type="entry name" value="ESAT-6-like"/>
    <property type="match status" value="1"/>
</dbReference>
<protein>
    <recommendedName>
        <fullName evidence="3">WXG100 family type VII secretion target</fullName>
    </recommendedName>
</protein>
<dbReference type="AlphaFoldDB" id="A0A2A3YJ79"/>
<gene>
    <name evidence="1" type="ORF">CIK66_09675</name>
</gene>